<keyword evidence="4" id="KW-0482">Metalloprotease</keyword>
<accession>A0A832R961</accession>
<proteinExistence type="predicted"/>
<gene>
    <name evidence="5" type="ORF">GX533_02520</name>
</gene>
<comment type="caution">
    <text evidence="5">The sequence shown here is derived from an EMBL/GenBank/DDBJ whole genome shotgun (WGS) entry which is preliminary data.</text>
</comment>
<keyword evidence="3" id="KW-0378">Hydrolase</keyword>
<dbReference type="PANTHER" id="PTHR31817:SF0">
    <property type="entry name" value="CHROMOSOME UNDETERMINED SCAFFOLD_67, WHOLE GENOME SHOTGUN SEQUENCE"/>
    <property type="match status" value="1"/>
</dbReference>
<comment type="cofactor">
    <cofactor evidence="1">
        <name>Zn(2+)</name>
        <dbReference type="ChEBI" id="CHEBI:29105"/>
    </cofactor>
</comment>
<dbReference type="PANTHER" id="PTHR31817">
    <property type="match status" value="1"/>
</dbReference>
<evidence type="ECO:0000256" key="2">
    <source>
        <dbReference type="ARBA" id="ARBA00022670"/>
    </source>
</evidence>
<evidence type="ECO:0000256" key="4">
    <source>
        <dbReference type="ARBA" id="ARBA00023049"/>
    </source>
</evidence>
<dbReference type="GO" id="GO:0006508">
    <property type="term" value="P:proteolysis"/>
    <property type="evidence" value="ECO:0007669"/>
    <property type="project" value="UniProtKB-KW"/>
</dbReference>
<keyword evidence="2" id="KW-0645">Protease</keyword>
<organism evidence="5 6">
    <name type="scientific">Candidatus Dojkabacteria bacterium</name>
    <dbReference type="NCBI Taxonomy" id="2099670"/>
    <lineage>
        <taxon>Bacteria</taxon>
        <taxon>Candidatus Dojkabacteria</taxon>
    </lineage>
</organism>
<evidence type="ECO:0000256" key="1">
    <source>
        <dbReference type="ARBA" id="ARBA00001947"/>
    </source>
</evidence>
<sequence>MFDKKKKEMTLQEVTELLEQLRLPTALVFTPLNLESEKKKFFDSDTYEPYFKYRIVKNDNAKILDRLSKVESISDVDPRISKFYIDLITSKAQANDLMHAVGNNQKVTEISKERFGIPSPILFRNAARVMRGVVKNYHLAKSPSKTKDVLGYDEIVKVFDGVFNELGLEGWEVERSINISKNGIKVGVKRKQVLVNEEIQRSKFALRKSIVHEVGTHVLRSVNGKNTGFTALGNANLPAYLDVEEGLATWNESEMGVLTEDGLKKKAAYVYAIKIGENMSFRQLYNALLGSLPKHSAFNIVYRVKRGLADTAKPGIYTKDIAYFRGFRKVLKKLGEDKSLYPLLYAGKIDFKQCDWVREGLIPKAKIIPSKEMWNKIFTKVGI</sequence>
<evidence type="ECO:0000256" key="3">
    <source>
        <dbReference type="ARBA" id="ARBA00022801"/>
    </source>
</evidence>
<dbReference type="EMBL" id="DUTP01000004">
    <property type="protein sequence ID" value="HHX99525.1"/>
    <property type="molecule type" value="Genomic_DNA"/>
</dbReference>
<dbReference type="SMART" id="SM01154">
    <property type="entry name" value="DUF1704"/>
    <property type="match status" value="1"/>
</dbReference>
<dbReference type="Pfam" id="PF08014">
    <property type="entry name" value="MATCAP"/>
    <property type="match status" value="1"/>
</dbReference>
<evidence type="ECO:0000313" key="6">
    <source>
        <dbReference type="Proteomes" id="UP000576550"/>
    </source>
</evidence>
<dbReference type="AlphaFoldDB" id="A0A832R961"/>
<dbReference type="GO" id="GO:0080164">
    <property type="term" value="P:regulation of nitric oxide metabolic process"/>
    <property type="evidence" value="ECO:0007669"/>
    <property type="project" value="TreeGrafter"/>
</dbReference>
<dbReference type="Proteomes" id="UP000576550">
    <property type="component" value="Unassembled WGS sequence"/>
</dbReference>
<reference evidence="5 6" key="1">
    <citation type="journal article" date="2020" name="Biotechnol. Biofuels">
        <title>New insights from the biogas microbiome by comprehensive genome-resolved metagenomics of nearly 1600 species originating from multiple anaerobic digesters.</title>
        <authorList>
            <person name="Campanaro S."/>
            <person name="Treu L."/>
            <person name="Rodriguez-R L.M."/>
            <person name="Kovalovszki A."/>
            <person name="Ziels R.M."/>
            <person name="Maus I."/>
            <person name="Zhu X."/>
            <person name="Kougias P.G."/>
            <person name="Basile A."/>
            <person name="Luo G."/>
            <person name="Schluter A."/>
            <person name="Konstantinidis K.T."/>
            <person name="Angelidaki I."/>
        </authorList>
    </citation>
    <scope>NUCLEOTIDE SEQUENCE [LARGE SCALE GENOMIC DNA]</scope>
    <source>
        <strain evidence="5">AS05jafATM_89</strain>
    </source>
</reference>
<dbReference type="GO" id="GO:0008237">
    <property type="term" value="F:metallopeptidase activity"/>
    <property type="evidence" value="ECO:0007669"/>
    <property type="project" value="UniProtKB-KW"/>
</dbReference>
<evidence type="ECO:0000313" key="5">
    <source>
        <dbReference type="EMBL" id="HHX99525.1"/>
    </source>
</evidence>
<name>A0A832R961_9BACT</name>
<protein>
    <submittedName>
        <fullName evidence="5">DUF1704 domain-containing protein</fullName>
    </submittedName>
</protein>
<dbReference type="InterPro" id="IPR012548">
    <property type="entry name" value="MATCAP"/>
</dbReference>